<comment type="caution">
    <text evidence="1">The sequence shown here is derived from an EMBL/GenBank/DDBJ whole genome shotgun (WGS) entry which is preliminary data.</text>
</comment>
<evidence type="ECO:0000313" key="1">
    <source>
        <dbReference type="EMBL" id="GGO55970.1"/>
    </source>
</evidence>
<protein>
    <submittedName>
        <fullName evidence="1">Uncharacterized protein</fullName>
    </submittedName>
</protein>
<sequence length="201" mass="22521">MQRVTEAVPQGEEFVAAFQSEPASVDGKQPIAPKEHRPQVFVGMNRPSDSWGTVFSVLGRLLTNDLFNYSAPMNSDAGQREKCRQEGAAFFGDWTSNAGELLAALQPQSRTGVISMLTVTTHRARVIYIQRRRGSMYRLRDGTELGWSWPLDQLAWVRQRAGKNVQFGFPDGSWASVVAHTADDLQRYFPHMLPKAADIPR</sequence>
<name>A0ABQ2MQI0_9ACTN</name>
<keyword evidence="2" id="KW-1185">Reference proteome</keyword>
<organism evidence="1 2">
    <name type="scientific">Streptomyces daqingensis</name>
    <dbReference type="NCBI Taxonomy" id="1472640"/>
    <lineage>
        <taxon>Bacteria</taxon>
        <taxon>Bacillati</taxon>
        <taxon>Actinomycetota</taxon>
        <taxon>Actinomycetes</taxon>
        <taxon>Kitasatosporales</taxon>
        <taxon>Streptomycetaceae</taxon>
        <taxon>Streptomyces</taxon>
    </lineage>
</organism>
<evidence type="ECO:0000313" key="2">
    <source>
        <dbReference type="Proteomes" id="UP000631535"/>
    </source>
</evidence>
<dbReference type="Proteomes" id="UP000631535">
    <property type="component" value="Unassembled WGS sequence"/>
</dbReference>
<gene>
    <name evidence="1" type="ORF">GCM10012287_48470</name>
</gene>
<dbReference type="EMBL" id="BMMP01000018">
    <property type="protein sequence ID" value="GGO55970.1"/>
    <property type="molecule type" value="Genomic_DNA"/>
</dbReference>
<reference evidence="2" key="1">
    <citation type="journal article" date="2019" name="Int. J. Syst. Evol. Microbiol.">
        <title>The Global Catalogue of Microorganisms (GCM) 10K type strain sequencing project: providing services to taxonomists for standard genome sequencing and annotation.</title>
        <authorList>
            <consortium name="The Broad Institute Genomics Platform"/>
            <consortium name="The Broad Institute Genome Sequencing Center for Infectious Disease"/>
            <person name="Wu L."/>
            <person name="Ma J."/>
        </authorList>
    </citation>
    <scope>NUCLEOTIDE SEQUENCE [LARGE SCALE GENOMIC DNA]</scope>
    <source>
        <strain evidence="2">CGMCC 4.7178</strain>
    </source>
</reference>
<proteinExistence type="predicted"/>
<accession>A0ABQ2MQI0</accession>